<feature type="transmembrane region" description="Helical" evidence="2">
    <location>
        <begin position="85"/>
        <end position="103"/>
    </location>
</feature>
<sequence length="254" mass="25589">MDYCSSCRRHLNGALVCPGCGAYAPDIDPSSSLTRAVDPATIVVGVEEPLSADAGDGHAAPSATSAGRAARRRQLARWKKKQRRAVVATAVALVGGGLTVATMDRGTADRAQAATAPEAPDLRAVQGQVPEQARPSAERTDVPRPSRTNPAPGRAAELPRQQAPEAPSHATPARPHQDATASAARKAPAPTSQPPFTAPSSGGTVPDRGADTGTGSQEATPPPPAADNTSAGGTSPSPAATSPAELCLLVVCLG</sequence>
<name>A0ABV9XCU7_9ACTN</name>
<gene>
    <name evidence="3" type="ORF">ACFPM3_12850</name>
</gene>
<feature type="region of interest" description="Disordered" evidence="1">
    <location>
        <begin position="52"/>
        <end position="71"/>
    </location>
</feature>
<keyword evidence="2" id="KW-1133">Transmembrane helix</keyword>
<keyword evidence="4" id="KW-1185">Reference proteome</keyword>
<keyword evidence="2" id="KW-0472">Membrane</keyword>
<evidence type="ECO:0000313" key="4">
    <source>
        <dbReference type="Proteomes" id="UP001595829"/>
    </source>
</evidence>
<dbReference type="RefSeq" id="WP_380867697.1">
    <property type="nucleotide sequence ID" value="NZ_JBHSJD010000007.1"/>
</dbReference>
<keyword evidence="2" id="KW-0812">Transmembrane</keyword>
<evidence type="ECO:0008006" key="5">
    <source>
        <dbReference type="Google" id="ProtNLM"/>
    </source>
</evidence>
<organism evidence="3 4">
    <name type="scientific">Streptomyces coeruleoprunus</name>
    <dbReference type="NCBI Taxonomy" id="285563"/>
    <lineage>
        <taxon>Bacteria</taxon>
        <taxon>Bacillati</taxon>
        <taxon>Actinomycetota</taxon>
        <taxon>Actinomycetes</taxon>
        <taxon>Kitasatosporales</taxon>
        <taxon>Streptomycetaceae</taxon>
        <taxon>Streptomyces</taxon>
    </lineage>
</organism>
<evidence type="ECO:0000313" key="3">
    <source>
        <dbReference type="EMBL" id="MFC5023021.1"/>
    </source>
</evidence>
<proteinExistence type="predicted"/>
<feature type="compositionally biased region" description="Low complexity" evidence="1">
    <location>
        <begin position="59"/>
        <end position="68"/>
    </location>
</feature>
<dbReference type="EMBL" id="JBHSJD010000007">
    <property type="protein sequence ID" value="MFC5023021.1"/>
    <property type="molecule type" value="Genomic_DNA"/>
</dbReference>
<evidence type="ECO:0000256" key="2">
    <source>
        <dbReference type="SAM" id="Phobius"/>
    </source>
</evidence>
<feature type="compositionally biased region" description="Polar residues" evidence="1">
    <location>
        <begin position="227"/>
        <end position="240"/>
    </location>
</feature>
<evidence type="ECO:0000256" key="1">
    <source>
        <dbReference type="SAM" id="MobiDB-lite"/>
    </source>
</evidence>
<comment type="caution">
    <text evidence="3">The sequence shown here is derived from an EMBL/GenBank/DDBJ whole genome shotgun (WGS) entry which is preliminary data.</text>
</comment>
<reference evidence="4" key="1">
    <citation type="journal article" date="2019" name="Int. J. Syst. Evol. Microbiol.">
        <title>The Global Catalogue of Microorganisms (GCM) 10K type strain sequencing project: providing services to taxonomists for standard genome sequencing and annotation.</title>
        <authorList>
            <consortium name="The Broad Institute Genomics Platform"/>
            <consortium name="The Broad Institute Genome Sequencing Center for Infectious Disease"/>
            <person name="Wu L."/>
            <person name="Ma J."/>
        </authorList>
    </citation>
    <scope>NUCLEOTIDE SEQUENCE [LARGE SCALE GENOMIC DNA]</scope>
    <source>
        <strain evidence="4">CGMCC 4.1648</strain>
    </source>
</reference>
<feature type="region of interest" description="Disordered" evidence="1">
    <location>
        <begin position="109"/>
        <end position="245"/>
    </location>
</feature>
<dbReference type="Proteomes" id="UP001595829">
    <property type="component" value="Unassembled WGS sequence"/>
</dbReference>
<feature type="compositionally biased region" description="Low complexity" evidence="1">
    <location>
        <begin position="179"/>
        <end position="190"/>
    </location>
</feature>
<accession>A0ABV9XCU7</accession>
<protein>
    <recommendedName>
        <fullName evidence="5">Zinc ribbon domain-containing protein</fullName>
    </recommendedName>
</protein>